<name>A0ABY7UV81_9RHOB</name>
<dbReference type="Proteomes" id="UP001216899">
    <property type="component" value="Chromosome"/>
</dbReference>
<evidence type="ECO:0000313" key="2">
    <source>
        <dbReference type="EMBL" id="WDA13346.1"/>
    </source>
</evidence>
<keyword evidence="1" id="KW-0812">Transmembrane</keyword>
<feature type="transmembrane region" description="Helical" evidence="1">
    <location>
        <begin position="31"/>
        <end position="49"/>
    </location>
</feature>
<keyword evidence="1" id="KW-0472">Membrane</keyword>
<dbReference type="EMBL" id="CP117466">
    <property type="protein sequence ID" value="WDA13346.1"/>
    <property type="molecule type" value="Genomic_DNA"/>
</dbReference>
<gene>
    <name evidence="2" type="ORF">PRL19_03590</name>
</gene>
<protein>
    <submittedName>
        <fullName evidence="2">Uncharacterized protein</fullName>
    </submittedName>
</protein>
<evidence type="ECO:0000313" key="3">
    <source>
        <dbReference type="Proteomes" id="UP001216899"/>
    </source>
</evidence>
<evidence type="ECO:0000256" key="1">
    <source>
        <dbReference type="SAM" id="Phobius"/>
    </source>
</evidence>
<reference evidence="2 3" key="1">
    <citation type="submission" date="2023-02" db="EMBL/GenBank/DDBJ databases">
        <title>Whole genome sequenc of Paracoccus marcusii MBLB0836.</title>
        <authorList>
            <person name="Seo M.-J."/>
            <person name="Cho E.-S."/>
            <person name="Hwang C.Y."/>
        </authorList>
    </citation>
    <scope>NUCLEOTIDE SEQUENCE [LARGE SCALE GENOMIC DNA]</scope>
    <source>
        <strain evidence="2 3">MBLB0836</strain>
    </source>
</reference>
<dbReference type="RefSeq" id="WP_157001474.1">
    <property type="nucleotide sequence ID" value="NZ_CANMMQ010000013.1"/>
</dbReference>
<sequence length="58" mass="5843">MRLTTVAMGLKLAQAVLRTRGASTAAKGAGGLASGIGTAVMVVAAVQLAQQLFSSRKR</sequence>
<accession>A0ABY7UV81</accession>
<organism evidence="2 3">
    <name type="scientific">Paracoccus marcusii</name>
    <dbReference type="NCBI Taxonomy" id="59779"/>
    <lineage>
        <taxon>Bacteria</taxon>
        <taxon>Pseudomonadati</taxon>
        <taxon>Pseudomonadota</taxon>
        <taxon>Alphaproteobacteria</taxon>
        <taxon>Rhodobacterales</taxon>
        <taxon>Paracoccaceae</taxon>
        <taxon>Paracoccus</taxon>
    </lineage>
</organism>
<keyword evidence="1" id="KW-1133">Transmembrane helix</keyword>
<dbReference type="GeneID" id="97046608"/>
<keyword evidence="3" id="KW-1185">Reference proteome</keyword>
<proteinExistence type="predicted"/>